<sequence length="141" mass="16567">MLPTPRITSLKFMDTYIEAMNFFVSLQNSGMGKMGRKMKLKELRQSVMTDLDRRKFLLFHGCWLATEIDKYDMATKEEFICNVWIEKLIFAAKESNSKYHCQQLRMGGELLTHVWLLSAHYGRTNHFQELEDHSVVELVVT</sequence>
<accession>A0ACB9LJR2</accession>
<evidence type="ECO:0000313" key="1">
    <source>
        <dbReference type="EMBL" id="KAI4311580.1"/>
    </source>
</evidence>
<keyword evidence="2" id="KW-1185">Reference proteome</keyword>
<evidence type="ECO:0000313" key="2">
    <source>
        <dbReference type="Proteomes" id="UP001057402"/>
    </source>
</evidence>
<organism evidence="1 2">
    <name type="scientific">Melastoma candidum</name>
    <dbReference type="NCBI Taxonomy" id="119954"/>
    <lineage>
        <taxon>Eukaryota</taxon>
        <taxon>Viridiplantae</taxon>
        <taxon>Streptophyta</taxon>
        <taxon>Embryophyta</taxon>
        <taxon>Tracheophyta</taxon>
        <taxon>Spermatophyta</taxon>
        <taxon>Magnoliopsida</taxon>
        <taxon>eudicotyledons</taxon>
        <taxon>Gunneridae</taxon>
        <taxon>Pentapetalae</taxon>
        <taxon>rosids</taxon>
        <taxon>malvids</taxon>
        <taxon>Myrtales</taxon>
        <taxon>Melastomataceae</taxon>
        <taxon>Melastomatoideae</taxon>
        <taxon>Melastomateae</taxon>
        <taxon>Melastoma</taxon>
    </lineage>
</organism>
<reference evidence="2" key="1">
    <citation type="journal article" date="2023" name="Front. Plant Sci.">
        <title>Chromosomal-level genome assembly of Melastoma candidum provides insights into trichome evolution.</title>
        <authorList>
            <person name="Zhong Y."/>
            <person name="Wu W."/>
            <person name="Sun C."/>
            <person name="Zou P."/>
            <person name="Liu Y."/>
            <person name="Dai S."/>
            <person name="Zhou R."/>
        </authorList>
    </citation>
    <scope>NUCLEOTIDE SEQUENCE [LARGE SCALE GENOMIC DNA]</scope>
</reference>
<comment type="caution">
    <text evidence="1">The sequence shown here is derived from an EMBL/GenBank/DDBJ whole genome shotgun (WGS) entry which is preliminary data.</text>
</comment>
<protein>
    <submittedName>
        <fullName evidence="1">Uncharacterized protein</fullName>
    </submittedName>
</protein>
<gene>
    <name evidence="1" type="ORF">MLD38_036467</name>
</gene>
<dbReference type="Proteomes" id="UP001057402">
    <property type="component" value="Chromosome 11"/>
</dbReference>
<proteinExistence type="predicted"/>
<dbReference type="EMBL" id="CM042890">
    <property type="protein sequence ID" value="KAI4311580.1"/>
    <property type="molecule type" value="Genomic_DNA"/>
</dbReference>
<name>A0ACB9LJR2_9MYRT</name>